<evidence type="ECO:0000256" key="5">
    <source>
        <dbReference type="HAMAP-Rule" id="MF_00270"/>
    </source>
</evidence>
<keyword evidence="3 5" id="KW-0687">Ribonucleoprotein</keyword>
<dbReference type="EMBL" id="LT907782">
    <property type="protein sequence ID" value="SNX60191.1"/>
    <property type="molecule type" value="Genomic_DNA"/>
</dbReference>
<dbReference type="RefSeq" id="WP_062557985.1">
    <property type="nucleotide sequence ID" value="NZ_CP013341.1"/>
</dbReference>
<evidence type="ECO:0000313" key="8">
    <source>
        <dbReference type="EMBL" id="PTQ88646.1"/>
    </source>
</evidence>
<evidence type="ECO:0000313" key="15">
    <source>
        <dbReference type="Proteomes" id="UP000219335"/>
    </source>
</evidence>
<organism evidence="8 17">
    <name type="scientific">Nitrosomonas ureae</name>
    <dbReference type="NCBI Taxonomy" id="44577"/>
    <lineage>
        <taxon>Bacteria</taxon>
        <taxon>Pseudomonadati</taxon>
        <taxon>Pseudomonadota</taxon>
        <taxon>Betaproteobacteria</taxon>
        <taxon>Nitrosomonadales</taxon>
        <taxon>Nitrosomonadaceae</taxon>
        <taxon>Nitrosomonas</taxon>
    </lineage>
</organism>
<evidence type="ECO:0000313" key="9">
    <source>
        <dbReference type="EMBL" id="SDT95472.1"/>
    </source>
</evidence>
<dbReference type="Proteomes" id="UP000242498">
    <property type="component" value="Chromosome I"/>
</dbReference>
<evidence type="ECO:0000256" key="3">
    <source>
        <dbReference type="ARBA" id="ARBA00023274"/>
    </source>
</evidence>
<dbReference type="Proteomes" id="UP000182882">
    <property type="component" value="Unassembled WGS sequence"/>
</dbReference>
<evidence type="ECO:0000256" key="7">
    <source>
        <dbReference type="SAM" id="MobiDB-lite"/>
    </source>
</evidence>
<dbReference type="PANTHER" id="PTHR13479">
    <property type="entry name" value="30S RIBOSOMAL PROTEIN S18"/>
    <property type="match status" value="1"/>
</dbReference>
<feature type="compositionally biased region" description="Basic and acidic residues" evidence="7">
    <location>
        <begin position="7"/>
        <end position="20"/>
    </location>
</feature>
<dbReference type="Proteomes" id="UP000244110">
    <property type="component" value="Unassembled WGS sequence"/>
</dbReference>
<dbReference type="SUPFAM" id="SSF46911">
    <property type="entry name" value="Ribosomal protein S18"/>
    <property type="match status" value="1"/>
</dbReference>
<dbReference type="PRINTS" id="PR00974">
    <property type="entry name" value="RIBOSOMALS18"/>
</dbReference>
<evidence type="ECO:0000256" key="4">
    <source>
        <dbReference type="ARBA" id="ARBA00035141"/>
    </source>
</evidence>
<comment type="subunit">
    <text evidence="5">Part of the 30S ribosomal subunit. Forms a tight heterodimer with protein bS6.</text>
</comment>
<name>A0A0S3AGM2_9PROT</name>
<dbReference type="EMBL" id="FNLN01000013">
    <property type="protein sequence ID" value="SDT95472.1"/>
    <property type="molecule type" value="Genomic_DNA"/>
</dbReference>
<sequence length="94" mass="11112">MARFTTRRKDSKEKEKDKKANRPLFKRKKFCRFTAEGIKQVDYKDIEILKDFISENGKVIPARITGTTAFYQRQLGTAIERARFLALLPYTDRH</sequence>
<dbReference type="STRING" id="44577.ATY38_02990"/>
<dbReference type="InterPro" id="IPR001648">
    <property type="entry name" value="Ribosomal_bS18"/>
</dbReference>
<dbReference type="PANTHER" id="PTHR13479:SF40">
    <property type="entry name" value="SMALL RIBOSOMAL SUBUNIT PROTEIN BS18M"/>
    <property type="match status" value="1"/>
</dbReference>
<dbReference type="OrthoDB" id="9812008at2"/>
<dbReference type="GO" id="GO:0003735">
    <property type="term" value="F:structural constituent of ribosome"/>
    <property type="evidence" value="ECO:0007669"/>
    <property type="project" value="InterPro"/>
</dbReference>
<evidence type="ECO:0000313" key="10">
    <source>
        <dbReference type="EMBL" id="SEP67148.1"/>
    </source>
</evidence>
<dbReference type="InterPro" id="IPR018275">
    <property type="entry name" value="Ribosomal_bS18_CS"/>
</dbReference>
<dbReference type="Proteomes" id="UP000219335">
    <property type="component" value="Unassembled WGS sequence"/>
</dbReference>
<evidence type="ECO:0000313" key="11">
    <source>
        <dbReference type="EMBL" id="SNX60191.1"/>
    </source>
</evidence>
<dbReference type="EMBL" id="OCMU01000001">
    <property type="protein sequence ID" value="SOD17269.1"/>
    <property type="molecule type" value="Genomic_DNA"/>
</dbReference>
<keyword evidence="2 5" id="KW-0689">Ribosomal protein</keyword>
<evidence type="ECO:0000313" key="13">
    <source>
        <dbReference type="Proteomes" id="UP000181998"/>
    </source>
</evidence>
<evidence type="ECO:0000313" key="12">
    <source>
        <dbReference type="EMBL" id="SOD17269.1"/>
    </source>
</evidence>
<keyword evidence="5" id="KW-0694">RNA-binding</keyword>
<reference evidence="9 13" key="1">
    <citation type="submission" date="2016-10" db="EMBL/GenBank/DDBJ databases">
        <authorList>
            <person name="de Groot N.N."/>
        </authorList>
    </citation>
    <scope>NUCLEOTIDE SEQUENCE [LARGE SCALE GENOMIC DNA]</scope>
    <source>
        <strain evidence="9">Nm10</strain>
        <strain evidence="11 16">Nm15</strain>
        <strain evidence="10 13">Nm9</strain>
    </source>
</reference>
<reference evidence="12 15" key="3">
    <citation type="submission" date="2017-09" db="EMBL/GenBank/DDBJ databases">
        <authorList>
            <person name="Ehlers B."/>
            <person name="Leendertz F.H."/>
        </authorList>
    </citation>
    <scope>NUCLEOTIDE SEQUENCE [LARGE SCALE GENOMIC DNA]</scope>
    <source>
        <strain evidence="12 15">Nm42</strain>
    </source>
</reference>
<dbReference type="GO" id="GO:0006412">
    <property type="term" value="P:translation"/>
    <property type="evidence" value="ECO:0007669"/>
    <property type="project" value="UniProtKB-UniRule"/>
</dbReference>
<dbReference type="AlphaFoldDB" id="A0A0S3AGM2"/>
<dbReference type="GO" id="GO:0022627">
    <property type="term" value="C:cytosolic small ribosomal subunit"/>
    <property type="evidence" value="ECO:0007669"/>
    <property type="project" value="TreeGrafter"/>
</dbReference>
<dbReference type="KEGG" id="nur:ATY38_02990"/>
<gene>
    <name evidence="5" type="primary">rpsR</name>
    <name evidence="8" type="ORF">C8R28_100137</name>
    <name evidence="9" type="ORF">SAMN05216406_11350</name>
    <name evidence="10" type="ORF">SAMN05421510_1001189</name>
    <name evidence="11" type="ORF">SAMN06296273_1654</name>
    <name evidence="12" type="ORF">SAMN06297164_1107</name>
</gene>
<evidence type="ECO:0000313" key="16">
    <source>
        <dbReference type="Proteomes" id="UP000242498"/>
    </source>
</evidence>
<comment type="function">
    <text evidence="5">Binds as a heterodimer with protein bS6 to the central domain of the 16S rRNA, where it helps stabilize the platform of the 30S subunit.</text>
</comment>
<reference evidence="8 17" key="4">
    <citation type="submission" date="2018-04" db="EMBL/GenBank/DDBJ databases">
        <title>Active sludge and wastewater microbial communities from Klosterneuburg, Austria.</title>
        <authorList>
            <person name="Wagner M."/>
        </authorList>
    </citation>
    <scope>NUCLEOTIDE SEQUENCE [LARGE SCALE GENOMIC DNA]</scope>
    <source>
        <strain evidence="8 17">Nm4</strain>
    </source>
</reference>
<accession>A0A0S3AGM2</accession>
<dbReference type="PROSITE" id="PS00057">
    <property type="entry name" value="RIBOSOMAL_S18"/>
    <property type="match status" value="1"/>
</dbReference>
<evidence type="ECO:0000256" key="1">
    <source>
        <dbReference type="ARBA" id="ARBA00005589"/>
    </source>
</evidence>
<dbReference type="EMBL" id="FOFX01000001">
    <property type="protein sequence ID" value="SEP67148.1"/>
    <property type="molecule type" value="Genomic_DNA"/>
</dbReference>
<protein>
    <recommendedName>
        <fullName evidence="4 5">Small ribosomal subunit protein bS18</fullName>
    </recommendedName>
</protein>
<evidence type="ECO:0000313" key="17">
    <source>
        <dbReference type="Proteomes" id="UP000244110"/>
    </source>
</evidence>
<dbReference type="Pfam" id="PF01084">
    <property type="entry name" value="Ribosomal_S18"/>
    <property type="match status" value="1"/>
</dbReference>
<reference evidence="14" key="2">
    <citation type="submission" date="2016-10" db="EMBL/GenBank/DDBJ databases">
        <authorList>
            <person name="Varghese N."/>
            <person name="Submissions S."/>
        </authorList>
    </citation>
    <scope>NUCLEOTIDE SEQUENCE [LARGE SCALE GENOMIC DNA]</scope>
    <source>
        <strain evidence="14">Nm10</strain>
    </source>
</reference>
<dbReference type="Gene3D" id="4.10.640.10">
    <property type="entry name" value="Ribosomal protein S18"/>
    <property type="match status" value="1"/>
</dbReference>
<comment type="similarity">
    <text evidence="1 5 6">Belongs to the bacterial ribosomal protein bS18 family.</text>
</comment>
<dbReference type="NCBIfam" id="TIGR00165">
    <property type="entry name" value="S18"/>
    <property type="match status" value="1"/>
</dbReference>
<evidence type="ECO:0000313" key="14">
    <source>
        <dbReference type="Proteomes" id="UP000182882"/>
    </source>
</evidence>
<dbReference type="EMBL" id="QAOL01000001">
    <property type="protein sequence ID" value="PTQ88646.1"/>
    <property type="molecule type" value="Genomic_DNA"/>
</dbReference>
<proteinExistence type="inferred from homology"/>
<dbReference type="Proteomes" id="UP000181998">
    <property type="component" value="Unassembled WGS sequence"/>
</dbReference>
<evidence type="ECO:0000256" key="2">
    <source>
        <dbReference type="ARBA" id="ARBA00022980"/>
    </source>
</evidence>
<dbReference type="GO" id="GO:0070181">
    <property type="term" value="F:small ribosomal subunit rRNA binding"/>
    <property type="evidence" value="ECO:0007669"/>
    <property type="project" value="TreeGrafter"/>
</dbReference>
<keyword evidence="5" id="KW-0699">rRNA-binding</keyword>
<dbReference type="HAMAP" id="MF_00270">
    <property type="entry name" value="Ribosomal_bS18"/>
    <property type="match status" value="1"/>
</dbReference>
<feature type="region of interest" description="Disordered" evidence="7">
    <location>
        <begin position="1"/>
        <end position="21"/>
    </location>
</feature>
<dbReference type="InterPro" id="IPR036870">
    <property type="entry name" value="Ribosomal_bS18_sf"/>
</dbReference>
<evidence type="ECO:0000256" key="6">
    <source>
        <dbReference type="RuleBase" id="RU003910"/>
    </source>
</evidence>
<keyword evidence="14" id="KW-1185">Reference proteome</keyword>